<sequence length="59" mass="7035">MIYRITRVILTLVIFYGLIKDVRSFVILIGDINIFKVFKVVSVNWIFKKILRNNKEVFS</sequence>
<accession>A0A1V4IEP2</accession>
<evidence type="ECO:0000313" key="1">
    <source>
        <dbReference type="EMBL" id="OPJ58478.1"/>
    </source>
</evidence>
<dbReference type="STRING" id="225345.CLCHR_39100"/>
<protein>
    <submittedName>
        <fullName evidence="1">Uncharacterized protein</fullName>
    </submittedName>
</protein>
<dbReference type="AlphaFoldDB" id="A0A1V4IEP2"/>
<dbReference type="Proteomes" id="UP000191056">
    <property type="component" value="Unassembled WGS sequence"/>
</dbReference>
<name>A0A1V4IEP2_9CLOT</name>
<gene>
    <name evidence="1" type="ORF">CLCHR_39100</name>
</gene>
<evidence type="ECO:0000313" key="2">
    <source>
        <dbReference type="Proteomes" id="UP000191056"/>
    </source>
</evidence>
<proteinExistence type="predicted"/>
<comment type="caution">
    <text evidence="1">The sequence shown here is derived from an EMBL/GenBank/DDBJ whole genome shotgun (WGS) entry which is preliminary data.</text>
</comment>
<dbReference type="EMBL" id="MZGT01000068">
    <property type="protein sequence ID" value="OPJ58478.1"/>
    <property type="molecule type" value="Genomic_DNA"/>
</dbReference>
<keyword evidence="2" id="KW-1185">Reference proteome</keyword>
<reference evidence="1 2" key="1">
    <citation type="submission" date="2017-03" db="EMBL/GenBank/DDBJ databases">
        <title>Genome sequence of Clostridium chromiireducens DSM 23318.</title>
        <authorList>
            <person name="Poehlein A."/>
            <person name="Daniel R."/>
        </authorList>
    </citation>
    <scope>NUCLEOTIDE SEQUENCE [LARGE SCALE GENOMIC DNA]</scope>
    <source>
        <strain evidence="1 2">DSM 23318</strain>
    </source>
</reference>
<organism evidence="1 2">
    <name type="scientific">Clostridium chromiireducens</name>
    <dbReference type="NCBI Taxonomy" id="225345"/>
    <lineage>
        <taxon>Bacteria</taxon>
        <taxon>Bacillati</taxon>
        <taxon>Bacillota</taxon>
        <taxon>Clostridia</taxon>
        <taxon>Eubacteriales</taxon>
        <taxon>Clostridiaceae</taxon>
        <taxon>Clostridium</taxon>
    </lineage>
</organism>